<dbReference type="PANTHER" id="PTHR30619">
    <property type="entry name" value="DNA INTERNALIZATION/COMPETENCE PROTEIN COMEC/REC2"/>
    <property type="match status" value="1"/>
</dbReference>
<keyword evidence="3" id="KW-1185">Reference proteome</keyword>
<reference evidence="2 3" key="1">
    <citation type="journal article" date="2015" name="Genome Announc.">
        <title>Genome sequence and annotation of Trichoderma parareesei, the ancestor of the cellulase producer Trichoderma reesei.</title>
        <authorList>
            <person name="Yang D."/>
            <person name="Pomraning K."/>
            <person name="Kopchinskiy A."/>
            <person name="Karimi Aghcheh R."/>
            <person name="Atanasova L."/>
            <person name="Chenthamara K."/>
            <person name="Baker S.E."/>
            <person name="Zhang R."/>
            <person name="Shen Q."/>
            <person name="Freitag M."/>
            <person name="Kubicek C.P."/>
            <person name="Druzhinina I.S."/>
        </authorList>
    </citation>
    <scope>NUCLEOTIDE SEQUENCE [LARGE SCALE GENOMIC DNA]</scope>
    <source>
        <strain evidence="2 3">CBS 125925</strain>
    </source>
</reference>
<protein>
    <recommendedName>
        <fullName evidence="1">DUF6603 domain-containing protein</fullName>
    </recommendedName>
</protein>
<dbReference type="SUPFAM" id="SSF56281">
    <property type="entry name" value="Metallo-hydrolase/oxidoreductase"/>
    <property type="match status" value="1"/>
</dbReference>
<dbReference type="PANTHER" id="PTHR30619:SF1">
    <property type="entry name" value="RECOMBINATION PROTEIN 2"/>
    <property type="match status" value="1"/>
</dbReference>
<accession>A0A2H3AB97</accession>
<evidence type="ECO:0000259" key="1">
    <source>
        <dbReference type="Pfam" id="PF20248"/>
    </source>
</evidence>
<dbReference type="Gene3D" id="3.60.15.10">
    <property type="entry name" value="Ribonuclease Z/Hydroxyacylglutathione hydrolase-like"/>
    <property type="match status" value="1"/>
</dbReference>
<name>A0A2H3AB97_TRIPA</name>
<dbReference type="InterPro" id="IPR036866">
    <property type="entry name" value="RibonucZ/Hydroxyglut_hydro"/>
</dbReference>
<dbReference type="Proteomes" id="UP000219286">
    <property type="component" value="Unassembled WGS sequence"/>
</dbReference>
<proteinExistence type="predicted"/>
<feature type="domain" description="DUF6603" evidence="1">
    <location>
        <begin position="1493"/>
        <end position="2026"/>
    </location>
</feature>
<evidence type="ECO:0000313" key="2">
    <source>
        <dbReference type="EMBL" id="OTA08284.1"/>
    </source>
</evidence>
<gene>
    <name evidence="2" type="ORF">A9Z42_0092030</name>
</gene>
<dbReference type="EMBL" id="LFMI01000833">
    <property type="protein sequence ID" value="OTA08284.1"/>
    <property type="molecule type" value="Genomic_DNA"/>
</dbReference>
<dbReference type="OrthoDB" id="5352492at2759"/>
<dbReference type="InterPro" id="IPR046538">
    <property type="entry name" value="DUF6603"/>
</dbReference>
<comment type="caution">
    <text evidence="2">The sequence shown here is derived from an EMBL/GenBank/DDBJ whole genome shotgun (WGS) entry which is preliminary data.</text>
</comment>
<dbReference type="InterPro" id="IPR052159">
    <property type="entry name" value="Competence_DNA_uptake"/>
</dbReference>
<organism evidence="2 3">
    <name type="scientific">Trichoderma parareesei</name>
    <name type="common">Filamentous fungus</name>
    <dbReference type="NCBI Taxonomy" id="858221"/>
    <lineage>
        <taxon>Eukaryota</taxon>
        <taxon>Fungi</taxon>
        <taxon>Dikarya</taxon>
        <taxon>Ascomycota</taxon>
        <taxon>Pezizomycotina</taxon>
        <taxon>Sordariomycetes</taxon>
        <taxon>Hypocreomycetidae</taxon>
        <taxon>Hypocreales</taxon>
        <taxon>Hypocreaceae</taxon>
        <taxon>Trichoderma</taxon>
    </lineage>
</organism>
<dbReference type="Pfam" id="PF20248">
    <property type="entry name" value="DUF6603"/>
    <property type="match status" value="1"/>
</dbReference>
<sequence>MAHPYLDYEVHSNYINVGAGDGCIHFLMNGKIIERAIMIDGGDDDAEQATFQSFKALKDAYKKLDKSNANFKLDTIVITHWDGDHYRALTSVLYDDFVDHNEKSTLIDKKAVFYCPWTAMGKMNQNTNWRVENDTLYFRVGINLRKICAAVTSTNCIGHDLFTNKPVHSEPSKKWTRIASLTDVYKLSTLKKLEKPIFLIVGIDHCFIDENQWTTPVKSWIATNKGARVINGASLMATVIWPSAIGEYRVSLYTGGDAEEACERCLLEWMERGRNLLKKEVRLDVVKMGHHGSHFALPENIVKFQNKAFVVSAGSRHGHPSYSVLFYLLGIADMMKKADKATKISPFRIYGTRKPYWMDMGADELSRVHLNVNTILSYTGGTAVVWNSMLDVLKFTKNGQGDQAALREELNKMLQNAVGESMRHMKNLFWLKNAGDLSGLATIADGDTILNQYKGWKPPKKSVILDPEGEYAEAVKAAQQRIQQQWAEHKCEPGSGDADIRFVAIKATSYGVECKTVERKAKAIWDGIVQTAARSGASSLPQAADAHKFGGKQKRFIKNNFLGLVSATAVTDDVIEEWTHGLLFDDIKKAQNQPGSNFPKTGRFDRHEPLGDSSDVALWLKQCFPNAVTLKVSGSTDEAEKIVLDMMEILISPRFQGTGTPSSEPIHLAFTTDQQMRSIQFGQVATSLPQTTHGYDRRLQGFLFALDNAQTSGNMTLAQFSELINFPLHPLVKGILSMVKLRPAPARSASGTEEYEGSDCRSGIWFMPCHDLRVIFRMAMELDHGESSEVSASASTFAVEKLLEESGFACTVSDVLITGTSVSEALLAEHKRTRSVLGFQAKLTINTSKQVSASQTPLSGVSVAAGITFTDRGFEAKLVMHDKTFDILSALLQWCQSLITQGSGDHNDASSFETATDDIVSSVKDAFGTIFKHFNIRSVVIGFEGESDDGTSSPGRMPKPSYFTINIETTFLQNDKVPFLTSLSWSQGVYSLSCNLWHHSSTFDVGGTPLAIQPYSDLGNLSDINPMTKDCVGSLSIKDLIGKPDLVLPSGIPSIVSEARLGMSFGGGRKTIFLEGAVECLPVSAERGSLPPVFRFSQLHAALKITFASGGTDFDLAFDAVTEVRLPKNYKPDESHGAVDDVIAIETRVEYNKERSDSSWTIAGKVKNLKMAHLYDLFAADGSNDAIRDLMGGIHLDYVFISYEYHKEYPGKFELDGIIVLGSPNNGLELKLEYTHIGKSKKGEEQEDSRWFFRAGAMAAMDKEGPTPKDRTFKIATLLEGLVDDVNDLPEIVHSMEIPLSALEANLACSRVPGAEKGENHAVFALTITVTTQSGKFAVTLAQIRSFGGSQSKDESKPVPGRLLRFSLSNLNSIQVPVVGSGKPPFDQVGVVWTNRDIAPAEIAVLNEQVFTNDPLLVKTPAGDAGADAGDKGLLLKGFHFQVALLEGSRPNLILDHVVGSKVKEPKKNMVLTAGGEAAAAPSSKDKTVAPMAKTFGPLTVRNIGLSVSGNRYSTISLFLDATVQLGPLSFALLGFTITLDLSVLTNPDKLASIITKVGIHGMAVAYDRPPTRIAGMVNEFDDPGISKGFQGAIAVSLSTWSALAGGRYEELYPKYTTKSFSLFGMVQGPIAEFGAAEINGLTGGFGYNSRLQIPADASGVANFPFIALNRSGSQGGSAMEQMNLILDGGARNVISPAREAMWFVAGIGIKAFQTFEGQAIFALTLDEHPKFAVLATATAVFPKPPKGISSSDDPFKGAFAVVDIAMSCVIDPFHGTVIATGELTPISFVMDKECKLTGSFALAYFLPNSPYDGDFVFSVGGYHRDFEKPSHYPDVKYRVGIAWNFDKHLSIKGESYFAITPHAVMGGGRLDMTFDKRFLGDKLWVNITFTAYADFLMKFHPFYFQLDVTVVFSARGSIDLWLYTQNLGPLSLTASLSLWGPPLAGIAKLSLWTYKIEVAFGPSLSKPRPLDLEQFVRIAKNLPAEESGSAKNVPDHIVSVVAGKVKTGEGANTGPIEISAAGVLIQVQSRIPVLSSEISGYAEPRLSTVKNSKGEDTTPRIFARPMLLEQPFKQSLLRVTLRRSNSSDTIALDANPLIQSLPPALWGENIEKPDLASLKAPMIPHVVGYTVSLRPKSDRSEDIPAVSVTEFNAVDVGKDPAYHVPPIKRVTPFKDDESFRLAGDAATKIENDGGEEELKEKKAKRRKKKDAFAAWDRFKSVCSGGGLAKEVQLGKIFAATQRAAL</sequence>
<evidence type="ECO:0000313" key="3">
    <source>
        <dbReference type="Proteomes" id="UP000219286"/>
    </source>
</evidence>